<dbReference type="Proteomes" id="UP000830116">
    <property type="component" value="Chromosome"/>
</dbReference>
<accession>A0ABY4CBU0</accession>
<dbReference type="EMBL" id="CP093442">
    <property type="protein sequence ID" value="UOF01141.1"/>
    <property type="molecule type" value="Genomic_DNA"/>
</dbReference>
<reference evidence="2" key="1">
    <citation type="submission" date="2022-03" db="EMBL/GenBank/DDBJ databases">
        <title>Genome Identification and Characterization of new species Bdellovibrio reynosense LBG001 sp. nov. from a Mexico soil sample.</title>
        <authorList>
            <person name="Camilli A."/>
            <person name="Ajao Y."/>
            <person name="Guo X."/>
        </authorList>
    </citation>
    <scope>NUCLEOTIDE SEQUENCE</scope>
    <source>
        <strain evidence="2">LBG001</strain>
    </source>
</reference>
<proteinExistence type="predicted"/>
<evidence type="ECO:0008006" key="4">
    <source>
        <dbReference type="Google" id="ProtNLM"/>
    </source>
</evidence>
<keyword evidence="3" id="KW-1185">Reference proteome</keyword>
<feature type="compositionally biased region" description="Basic and acidic residues" evidence="1">
    <location>
        <begin position="120"/>
        <end position="131"/>
    </location>
</feature>
<evidence type="ECO:0000256" key="1">
    <source>
        <dbReference type="SAM" id="MobiDB-lite"/>
    </source>
</evidence>
<evidence type="ECO:0000313" key="2">
    <source>
        <dbReference type="EMBL" id="UOF01141.1"/>
    </source>
</evidence>
<dbReference type="RefSeq" id="WP_243537470.1">
    <property type="nucleotide sequence ID" value="NZ_CP093442.1"/>
</dbReference>
<organism evidence="2 3">
    <name type="scientific">Bdellovibrio reynosensis</name>
    <dbReference type="NCBI Taxonomy" id="2835041"/>
    <lineage>
        <taxon>Bacteria</taxon>
        <taxon>Pseudomonadati</taxon>
        <taxon>Bdellovibrionota</taxon>
        <taxon>Bdellovibrionia</taxon>
        <taxon>Bdellovibrionales</taxon>
        <taxon>Pseudobdellovibrionaceae</taxon>
        <taxon>Bdellovibrio</taxon>
    </lineage>
</organism>
<feature type="region of interest" description="Disordered" evidence="1">
    <location>
        <begin position="105"/>
        <end position="145"/>
    </location>
</feature>
<sequence length="361" mass="38984">MMSKKIIKPIISSLLCTVFLAGFTGKEKYVELEGAVNARSSANFVGSNNVRTVLNKGTRGEILAYTKLPSGNYGIKMKVSAGPRAGEVFWVYHKVGNSELALFEEVPNGKGPSRSTSSIEKAKGAETRKDVPATQVPVPSPAPRGEVSDAIDLINNTNSRVNGQGQNCTQCSSNTTTGARSTLNGYGVARACSALMNSQGQLGEHGQSLVSIMAEPNYARHFLGSNALGSFCPKFNTLSTAQKLNAWAWFWTVLAHEESSCNVTQLHGTHIWRNGKLSRLNPYQGYGLWALEKDANVRAWRGAACRSINTAAKQARCAVDILASTSLSKGRTGVSSSSYWGPVRRGADQIRPQMRRFALCF</sequence>
<evidence type="ECO:0000313" key="3">
    <source>
        <dbReference type="Proteomes" id="UP000830116"/>
    </source>
</evidence>
<name>A0ABY4CBU0_9BACT</name>
<protein>
    <recommendedName>
        <fullName evidence="4">SCP domain-containing protein</fullName>
    </recommendedName>
</protein>
<gene>
    <name evidence="2" type="ORF">MNR06_15690</name>
</gene>